<name>A0ABD0K0M4_9CAEN</name>
<dbReference type="SUPFAM" id="SSF49842">
    <property type="entry name" value="TNF-like"/>
    <property type="match status" value="1"/>
</dbReference>
<dbReference type="Proteomes" id="UP001519460">
    <property type="component" value="Unassembled WGS sequence"/>
</dbReference>
<comment type="caution">
    <text evidence="1">The sequence shown here is derived from an EMBL/GenBank/DDBJ whole genome shotgun (WGS) entry which is preliminary data.</text>
</comment>
<evidence type="ECO:0008006" key="3">
    <source>
        <dbReference type="Google" id="ProtNLM"/>
    </source>
</evidence>
<dbReference type="InterPro" id="IPR008983">
    <property type="entry name" value="Tumour_necrosis_fac-like_dom"/>
</dbReference>
<organism evidence="1 2">
    <name type="scientific">Batillaria attramentaria</name>
    <dbReference type="NCBI Taxonomy" id="370345"/>
    <lineage>
        <taxon>Eukaryota</taxon>
        <taxon>Metazoa</taxon>
        <taxon>Spiralia</taxon>
        <taxon>Lophotrochozoa</taxon>
        <taxon>Mollusca</taxon>
        <taxon>Gastropoda</taxon>
        <taxon>Caenogastropoda</taxon>
        <taxon>Sorbeoconcha</taxon>
        <taxon>Cerithioidea</taxon>
        <taxon>Batillariidae</taxon>
        <taxon>Batillaria</taxon>
    </lineage>
</organism>
<dbReference type="EMBL" id="JACVVK020000281">
    <property type="protein sequence ID" value="KAK7480488.1"/>
    <property type="molecule type" value="Genomic_DNA"/>
</dbReference>
<reference evidence="1 2" key="1">
    <citation type="journal article" date="2023" name="Sci. Data">
        <title>Genome assembly of the Korean intertidal mud-creeper Batillaria attramentaria.</title>
        <authorList>
            <person name="Patra A.K."/>
            <person name="Ho P.T."/>
            <person name="Jun S."/>
            <person name="Lee S.J."/>
            <person name="Kim Y."/>
            <person name="Won Y.J."/>
        </authorList>
    </citation>
    <scope>NUCLEOTIDE SEQUENCE [LARGE SCALE GENOMIC DNA]</scope>
    <source>
        <strain evidence="1">Wonlab-2016</strain>
    </source>
</reference>
<sequence>ASVSGNHGDASRTLLDADFASQRTKRYRGPYLLWQQDHVESRHRITVHDERLRLKYDNRAHNRIKGIEIMETGVYLVYSKAIVEGSIRNSTGYMDHCAHETVVLDHQSLNPRVLLASYITQDESGRARHVHPSHQVGIKAKDTSLQVGLFRFMRQDQIRVRIPLDEDCANTLITSRDFNAAYFGVLKVA</sequence>
<dbReference type="AlphaFoldDB" id="A0ABD0K0M4"/>
<keyword evidence="2" id="KW-1185">Reference proteome</keyword>
<dbReference type="Gene3D" id="2.60.120.40">
    <property type="match status" value="1"/>
</dbReference>
<evidence type="ECO:0000313" key="2">
    <source>
        <dbReference type="Proteomes" id="UP001519460"/>
    </source>
</evidence>
<accession>A0ABD0K0M4</accession>
<proteinExistence type="predicted"/>
<feature type="non-terminal residue" evidence="1">
    <location>
        <position position="1"/>
    </location>
</feature>
<evidence type="ECO:0000313" key="1">
    <source>
        <dbReference type="EMBL" id="KAK7480488.1"/>
    </source>
</evidence>
<gene>
    <name evidence="1" type="ORF">BaRGS_00028305</name>
</gene>
<protein>
    <recommendedName>
        <fullName evidence="3">TNF family profile domain-containing protein</fullName>
    </recommendedName>
</protein>